<comment type="caution">
    <text evidence="2">The sequence shown here is derived from an EMBL/GenBank/DDBJ whole genome shotgun (WGS) entry which is preliminary data.</text>
</comment>
<dbReference type="Proteomes" id="UP001228049">
    <property type="component" value="Unassembled WGS sequence"/>
</dbReference>
<organism evidence="2 3">
    <name type="scientific">Dissostichus eleginoides</name>
    <name type="common">Patagonian toothfish</name>
    <name type="synonym">Dissostichus amissus</name>
    <dbReference type="NCBI Taxonomy" id="100907"/>
    <lineage>
        <taxon>Eukaryota</taxon>
        <taxon>Metazoa</taxon>
        <taxon>Chordata</taxon>
        <taxon>Craniata</taxon>
        <taxon>Vertebrata</taxon>
        <taxon>Euteleostomi</taxon>
        <taxon>Actinopterygii</taxon>
        <taxon>Neopterygii</taxon>
        <taxon>Teleostei</taxon>
        <taxon>Neoteleostei</taxon>
        <taxon>Acanthomorphata</taxon>
        <taxon>Eupercaria</taxon>
        <taxon>Perciformes</taxon>
        <taxon>Notothenioidei</taxon>
        <taxon>Nototheniidae</taxon>
        <taxon>Dissostichus</taxon>
    </lineage>
</organism>
<accession>A0AAD9BYV4</accession>
<sequence length="90" mass="9791">MAVDRGWIVEVKMMEALAEIEKLSCFLLIAEIGPDRFLPAPPHLAADRTGTDPSFSSSPRHRSDRNGPLLLLAENGPLQFLLLSAGPDPL</sequence>
<name>A0AAD9BYV4_DISEL</name>
<gene>
    <name evidence="2" type="ORF">KUDE01_009897</name>
</gene>
<evidence type="ECO:0000313" key="2">
    <source>
        <dbReference type="EMBL" id="KAK1891068.1"/>
    </source>
</evidence>
<proteinExistence type="predicted"/>
<feature type="region of interest" description="Disordered" evidence="1">
    <location>
        <begin position="40"/>
        <end position="68"/>
    </location>
</feature>
<dbReference type="EMBL" id="JASDAP010000015">
    <property type="protein sequence ID" value="KAK1891068.1"/>
    <property type="molecule type" value="Genomic_DNA"/>
</dbReference>
<protein>
    <submittedName>
        <fullName evidence="2">Fructose-16-bisphosphatase chloroplastic</fullName>
    </submittedName>
</protein>
<dbReference type="AlphaFoldDB" id="A0AAD9BYV4"/>
<reference evidence="2" key="1">
    <citation type="submission" date="2023-04" db="EMBL/GenBank/DDBJ databases">
        <title>Chromosome-level genome of Chaenocephalus aceratus.</title>
        <authorList>
            <person name="Park H."/>
        </authorList>
    </citation>
    <scope>NUCLEOTIDE SEQUENCE</scope>
    <source>
        <strain evidence="2">DE</strain>
        <tissue evidence="2">Muscle</tissue>
    </source>
</reference>
<evidence type="ECO:0000313" key="3">
    <source>
        <dbReference type="Proteomes" id="UP001228049"/>
    </source>
</evidence>
<keyword evidence="3" id="KW-1185">Reference proteome</keyword>
<evidence type="ECO:0000256" key="1">
    <source>
        <dbReference type="SAM" id="MobiDB-lite"/>
    </source>
</evidence>